<evidence type="ECO:0000256" key="1">
    <source>
        <dbReference type="ARBA" id="ARBA00004123"/>
    </source>
</evidence>
<gene>
    <name evidence="8" type="primary">RLM1</name>
    <name evidence="8" type="ORF">GLX27_003910</name>
</gene>
<dbReference type="PROSITE" id="PS00350">
    <property type="entry name" value="MADS_BOX_1"/>
    <property type="match status" value="1"/>
</dbReference>
<dbReference type="InterPro" id="IPR002100">
    <property type="entry name" value="TF_MADSbox"/>
</dbReference>
<feature type="compositionally biased region" description="Basic and acidic residues" evidence="6">
    <location>
        <begin position="108"/>
        <end position="123"/>
    </location>
</feature>
<feature type="region of interest" description="Disordered" evidence="6">
    <location>
        <begin position="441"/>
        <end position="488"/>
    </location>
</feature>
<dbReference type="Pfam" id="PF00319">
    <property type="entry name" value="SRF-TF"/>
    <property type="match status" value="1"/>
</dbReference>
<feature type="region of interest" description="Disordered" evidence="6">
    <location>
        <begin position="321"/>
        <end position="346"/>
    </location>
</feature>
<feature type="compositionally biased region" description="Polar residues" evidence="6">
    <location>
        <begin position="332"/>
        <end position="343"/>
    </location>
</feature>
<dbReference type="InterPro" id="IPR050142">
    <property type="entry name" value="MADS-box/MEF2_TF"/>
</dbReference>
<evidence type="ECO:0000256" key="5">
    <source>
        <dbReference type="ARBA" id="ARBA00023242"/>
    </source>
</evidence>
<feature type="region of interest" description="Disordered" evidence="6">
    <location>
        <begin position="263"/>
        <end position="294"/>
    </location>
</feature>
<dbReference type="SUPFAM" id="SSF55455">
    <property type="entry name" value="SRF-like"/>
    <property type="match status" value="1"/>
</dbReference>
<keyword evidence="3" id="KW-0238">DNA-binding</keyword>
<reference evidence="8 9" key="1">
    <citation type="journal article" date="2020" name="Elife">
        <title>Loss of centromere function drives karyotype evolution in closely related Malassezia species.</title>
        <authorList>
            <person name="Sankaranarayanan S.R."/>
            <person name="Ianiri G."/>
            <person name="Coelho M.A."/>
            <person name="Reza M.H."/>
            <person name="Thimmappa B.C."/>
            <person name="Ganguly P."/>
            <person name="Vadnala R.N."/>
            <person name="Sun S."/>
            <person name="Siddharthan R."/>
            <person name="Tellgren-Roth C."/>
            <person name="Dawson T.L."/>
            <person name="Heitman J."/>
            <person name="Sanyal K."/>
        </authorList>
    </citation>
    <scope>NUCLEOTIDE SEQUENCE [LARGE SCALE GENOMIC DNA]</scope>
    <source>
        <strain evidence="8">CBS14141</strain>
    </source>
</reference>
<protein>
    <submittedName>
        <fullName evidence="8">Resistance to lethality of mkk1p386 overexpression</fullName>
    </submittedName>
</protein>
<sequence length="488" mass="51975">MGRKKIKIEPIEGDRNRSATYLKRKYGLFKKAYELSVLTDSDIAVIVFGRNGKLAEFCSGDMNDFLVRYTEYSGAVERRRPEHFACDASQGAGDVQDEPHLPPSTGTAHEHTHSHVHAELRARIERRRRSSDTTTDNENAPPYTLASHAARAAQASEAYAQAPLGKRKEMGVDLSPSVPSSFVGAKDVAMRMANSWDGARARGANVAGTEAPLHPDANNARRWSSGRDDFTTAPYAQQQQPNARRLSGTPMTAPEVAVHDAPGRLLQPPALPQHAPGPQAPNARHGAAQSVHGMDASQPTNFSTLAMPPNPSFALPMNVNFLDPAPSPTRPDTPNTNATTPKPSNLLVLPSTVSSPHEHIDAGGVLASPLTPVHPSFPTSIAQPIDAPYQPPPRPLKVSPVMGSQAAHGLSSPLPPEMKRYMPGPGADMYFAPYEKAPAPAAPRAMHEQGMQASAGSNPGFALPPEAPLSPTDGSNARAAPSLFVSPS</sequence>
<feature type="region of interest" description="Disordered" evidence="6">
    <location>
        <begin position="89"/>
        <end position="154"/>
    </location>
</feature>
<accession>A0ABY8EX70</accession>
<keyword evidence="2" id="KW-0805">Transcription regulation</keyword>
<dbReference type="PRINTS" id="PR00404">
    <property type="entry name" value="MADSDOMAIN"/>
</dbReference>
<dbReference type="Gene3D" id="3.40.1810.10">
    <property type="entry name" value="Transcription factor, MADS-box"/>
    <property type="match status" value="1"/>
</dbReference>
<keyword evidence="4" id="KW-0804">Transcription</keyword>
<organism evidence="8 9">
    <name type="scientific">Malassezia furfur</name>
    <name type="common">Pityriasis versicolor infection agent</name>
    <name type="synonym">Pityrosporum furfur</name>
    <dbReference type="NCBI Taxonomy" id="55194"/>
    <lineage>
        <taxon>Eukaryota</taxon>
        <taxon>Fungi</taxon>
        <taxon>Dikarya</taxon>
        <taxon>Basidiomycota</taxon>
        <taxon>Ustilaginomycotina</taxon>
        <taxon>Malasseziomycetes</taxon>
        <taxon>Malasseziales</taxon>
        <taxon>Malasseziaceae</taxon>
        <taxon>Malassezia</taxon>
    </lineage>
</organism>
<dbReference type="SMART" id="SM00432">
    <property type="entry name" value="MADS"/>
    <property type="match status" value="1"/>
</dbReference>
<evidence type="ECO:0000256" key="4">
    <source>
        <dbReference type="ARBA" id="ARBA00023163"/>
    </source>
</evidence>
<feature type="domain" description="MADS-box" evidence="7">
    <location>
        <begin position="1"/>
        <end position="61"/>
    </location>
</feature>
<evidence type="ECO:0000256" key="2">
    <source>
        <dbReference type="ARBA" id="ARBA00023015"/>
    </source>
</evidence>
<keyword evidence="5" id="KW-0539">Nucleus</keyword>
<proteinExistence type="predicted"/>
<dbReference type="PROSITE" id="PS50066">
    <property type="entry name" value="MADS_BOX_2"/>
    <property type="match status" value="1"/>
</dbReference>
<evidence type="ECO:0000256" key="6">
    <source>
        <dbReference type="SAM" id="MobiDB-lite"/>
    </source>
</evidence>
<evidence type="ECO:0000313" key="8">
    <source>
        <dbReference type="EMBL" id="WFD49230.1"/>
    </source>
</evidence>
<evidence type="ECO:0000259" key="7">
    <source>
        <dbReference type="PROSITE" id="PS50066"/>
    </source>
</evidence>
<dbReference type="EMBL" id="CP046237">
    <property type="protein sequence ID" value="WFD49230.1"/>
    <property type="molecule type" value="Genomic_DNA"/>
</dbReference>
<dbReference type="PANTHER" id="PTHR48019">
    <property type="entry name" value="SERUM RESPONSE FACTOR HOMOLOG"/>
    <property type="match status" value="1"/>
</dbReference>
<dbReference type="InterPro" id="IPR036879">
    <property type="entry name" value="TF_MADSbox_sf"/>
</dbReference>
<name>A0ABY8EX70_MALFU</name>
<keyword evidence="9" id="KW-1185">Reference proteome</keyword>
<evidence type="ECO:0000313" key="9">
    <source>
        <dbReference type="Proteomes" id="UP000818624"/>
    </source>
</evidence>
<comment type="subcellular location">
    <subcellularLocation>
        <location evidence="1">Nucleus</location>
    </subcellularLocation>
</comment>
<evidence type="ECO:0000256" key="3">
    <source>
        <dbReference type="ARBA" id="ARBA00023125"/>
    </source>
</evidence>
<feature type="compositionally biased region" description="Low complexity" evidence="6">
    <location>
        <begin position="265"/>
        <end position="281"/>
    </location>
</feature>
<dbReference type="Proteomes" id="UP000818624">
    <property type="component" value="Chromosome 4"/>
</dbReference>